<dbReference type="Gene3D" id="3.90.79.10">
    <property type="entry name" value="Nucleoside Triphosphate Pyrophosphohydrolase"/>
    <property type="match status" value="1"/>
</dbReference>
<feature type="region of interest" description="Disordered" evidence="1">
    <location>
        <begin position="6"/>
        <end position="28"/>
    </location>
</feature>
<dbReference type="HOGENOM" id="CLU_1324484_0_0_6"/>
<sequence>MVFYTFTESSGDEDMRGTSSSHSGKTLPKAPARKRKVYVIVYALDADKKLCILVGRHAVHGFGTFPGGTQDPKDKRNDVATIKREFQEEIGFNLSSCPDDLFKPQSRPEEVVQIYKLGVTYERLMSICVQFSPQKSDHRDPGIDLIAIMEASVSLREVFSSTNSDYFHSVLSTLPGATPVVSKYTDKAQVADAWKQVRFSKAAPKSD</sequence>
<dbReference type="KEGG" id="cro:ROD_31691"/>
<dbReference type="InterPro" id="IPR015797">
    <property type="entry name" value="NUDIX_hydrolase-like_dom_sf"/>
</dbReference>
<gene>
    <name evidence="2" type="ordered locus">ROD_31691</name>
</gene>
<organism evidence="2 3">
    <name type="scientific">Citrobacter rodentium (strain ICC168)</name>
    <name type="common">Citrobacter freundii biotype 4280</name>
    <dbReference type="NCBI Taxonomy" id="637910"/>
    <lineage>
        <taxon>Bacteria</taxon>
        <taxon>Pseudomonadati</taxon>
        <taxon>Pseudomonadota</taxon>
        <taxon>Gammaproteobacteria</taxon>
        <taxon>Enterobacterales</taxon>
        <taxon>Enterobacteriaceae</taxon>
        <taxon>Citrobacter</taxon>
    </lineage>
</organism>
<evidence type="ECO:0000256" key="1">
    <source>
        <dbReference type="SAM" id="MobiDB-lite"/>
    </source>
</evidence>
<proteinExistence type="predicted"/>
<dbReference type="SUPFAM" id="SSF55811">
    <property type="entry name" value="Nudix"/>
    <property type="match status" value="1"/>
</dbReference>
<dbReference type="Proteomes" id="UP000001889">
    <property type="component" value="Chromosome"/>
</dbReference>
<dbReference type="AlphaFoldDB" id="D2TM83"/>
<evidence type="ECO:0000313" key="3">
    <source>
        <dbReference type="Proteomes" id="UP000001889"/>
    </source>
</evidence>
<protein>
    <submittedName>
        <fullName evidence="2">Uncharacterized protein</fullName>
    </submittedName>
</protein>
<dbReference type="GO" id="GO:0003824">
    <property type="term" value="F:catalytic activity"/>
    <property type="evidence" value="ECO:0007669"/>
    <property type="project" value="UniProtKB-ARBA"/>
</dbReference>
<accession>D2TM83</accession>
<evidence type="ECO:0000313" key="2">
    <source>
        <dbReference type="EMBL" id="CBG89896.1"/>
    </source>
</evidence>
<dbReference type="EMBL" id="FN543502">
    <property type="protein sequence ID" value="CBG89896.1"/>
    <property type="molecule type" value="Genomic_DNA"/>
</dbReference>
<keyword evidence="3" id="KW-1185">Reference proteome</keyword>
<name>D2TM83_CITRI</name>
<reference evidence="2 3" key="1">
    <citation type="journal article" date="2010" name="J. Bacteriol.">
        <title>The Citrobacter rodentium genome sequence reveals convergent evolution with human pathogenic Escherichia coli.</title>
        <authorList>
            <person name="Petty N.K."/>
            <person name="Bulgin R."/>
            <person name="Crepin V.F."/>
            <person name="Cerdeno-Tarraga A.M."/>
            <person name="Schroeder G.N."/>
            <person name="Quail M.A."/>
            <person name="Lennard N."/>
            <person name="Corton C."/>
            <person name="Barron A."/>
            <person name="Clark L."/>
            <person name="Toribio A.L."/>
            <person name="Parkhill J."/>
            <person name="Dougan G."/>
            <person name="Frankel G."/>
            <person name="Thomson N.R."/>
        </authorList>
    </citation>
    <scope>NUCLEOTIDE SEQUENCE [LARGE SCALE GENOMIC DNA]</scope>
    <source>
        <strain evidence="2 3">ICC168</strain>
    </source>
</reference>